<evidence type="ECO:0000256" key="11">
    <source>
        <dbReference type="SAM" id="MobiDB-lite"/>
    </source>
</evidence>
<comment type="similarity">
    <text evidence="9">Belongs to the GSP H family.</text>
</comment>
<dbReference type="Pfam" id="PF12019">
    <property type="entry name" value="GspH"/>
    <property type="match status" value="1"/>
</dbReference>
<dbReference type="GO" id="GO:0015627">
    <property type="term" value="C:type II protein secretion system complex"/>
    <property type="evidence" value="ECO:0007669"/>
    <property type="project" value="InterPro"/>
</dbReference>
<evidence type="ECO:0000256" key="3">
    <source>
        <dbReference type="ARBA" id="ARBA00022475"/>
    </source>
</evidence>
<dbReference type="Gene3D" id="3.55.40.10">
    <property type="entry name" value="minor pseudopilin epsh domain"/>
    <property type="match status" value="1"/>
</dbReference>
<evidence type="ECO:0000313" key="15">
    <source>
        <dbReference type="Proteomes" id="UP000175989"/>
    </source>
</evidence>
<feature type="region of interest" description="Disordered" evidence="11">
    <location>
        <begin position="1"/>
        <end position="32"/>
    </location>
</feature>
<reference evidence="15" key="1">
    <citation type="journal article" date="2016" name="Front. Microbiol.">
        <title>Molecular Keys to the Janthinobacterium and Duganella spp. Interaction with the Plant Pathogen Fusarium graminearum.</title>
        <authorList>
            <person name="Haack F.S."/>
            <person name="Poehlein A."/>
            <person name="Kroger C."/>
            <person name="Voigt C.A."/>
            <person name="Piepenbring M."/>
            <person name="Bode H.B."/>
            <person name="Daniel R."/>
            <person name="Schafer W."/>
            <person name="Streit W.R."/>
        </authorList>
    </citation>
    <scope>NUCLEOTIDE SEQUENCE [LARGE SCALE GENOMIC DNA]</scope>
    <source>
        <strain evidence="15">T54</strain>
    </source>
</reference>
<evidence type="ECO:0000256" key="1">
    <source>
        <dbReference type="ARBA" id="ARBA00004377"/>
    </source>
</evidence>
<evidence type="ECO:0000313" key="14">
    <source>
        <dbReference type="EMBL" id="OEZ96015.1"/>
    </source>
</evidence>
<dbReference type="GO" id="GO:0005886">
    <property type="term" value="C:plasma membrane"/>
    <property type="evidence" value="ECO:0007669"/>
    <property type="project" value="UniProtKB-SubCell"/>
</dbReference>
<comment type="caution">
    <text evidence="14">The sequence shown here is derived from an EMBL/GenBank/DDBJ whole genome shotgun (WGS) entry which is preliminary data.</text>
</comment>
<evidence type="ECO:0000256" key="9">
    <source>
        <dbReference type="ARBA" id="ARBA00025772"/>
    </source>
</evidence>
<dbReference type="InterPro" id="IPR022346">
    <property type="entry name" value="T2SS_GspH"/>
</dbReference>
<keyword evidence="7 12" id="KW-1133">Transmembrane helix</keyword>
<evidence type="ECO:0000256" key="2">
    <source>
        <dbReference type="ARBA" id="ARBA00021549"/>
    </source>
</evidence>
<accession>A0A1E7WDI9</accession>
<evidence type="ECO:0000256" key="4">
    <source>
        <dbReference type="ARBA" id="ARBA00022481"/>
    </source>
</evidence>
<dbReference type="RefSeq" id="WP_307188202.1">
    <property type="nucleotide sequence ID" value="NZ_LROM01000115.1"/>
</dbReference>
<keyword evidence="4" id="KW-0488">Methylation</keyword>
<dbReference type="InterPro" id="IPR012902">
    <property type="entry name" value="N_methyl_site"/>
</dbReference>
<evidence type="ECO:0000256" key="8">
    <source>
        <dbReference type="ARBA" id="ARBA00023136"/>
    </source>
</evidence>
<keyword evidence="3" id="KW-1003">Cell membrane</keyword>
<evidence type="ECO:0000256" key="5">
    <source>
        <dbReference type="ARBA" id="ARBA00022519"/>
    </source>
</evidence>
<keyword evidence="15" id="KW-1185">Reference proteome</keyword>
<name>A0A1E7WDI9_9BURK</name>
<protein>
    <recommendedName>
        <fullName evidence="2">Type II secretion system protein H</fullName>
    </recommendedName>
    <alternativeName>
        <fullName evidence="10">General secretion pathway protein H</fullName>
    </alternativeName>
</protein>
<dbReference type="SUPFAM" id="SSF54523">
    <property type="entry name" value="Pili subunits"/>
    <property type="match status" value="1"/>
</dbReference>
<dbReference type="Pfam" id="PF07963">
    <property type="entry name" value="N_methyl"/>
    <property type="match status" value="1"/>
</dbReference>
<comment type="subcellular location">
    <subcellularLocation>
        <location evidence="1">Cell inner membrane</location>
        <topology evidence="1">Single-pass membrane protein</topology>
    </subcellularLocation>
</comment>
<keyword evidence="5" id="KW-0997">Cell inner membrane</keyword>
<evidence type="ECO:0000256" key="7">
    <source>
        <dbReference type="ARBA" id="ARBA00022989"/>
    </source>
</evidence>
<organism evidence="14 15">
    <name type="scientific">Duganella phyllosphaerae</name>
    <dbReference type="NCBI Taxonomy" id="762836"/>
    <lineage>
        <taxon>Bacteria</taxon>
        <taxon>Pseudomonadati</taxon>
        <taxon>Pseudomonadota</taxon>
        <taxon>Betaproteobacteria</taxon>
        <taxon>Burkholderiales</taxon>
        <taxon>Oxalobacteraceae</taxon>
        <taxon>Telluria group</taxon>
        <taxon>Duganella</taxon>
    </lineage>
</organism>
<feature type="domain" description="General secretion pathway GspH" evidence="13">
    <location>
        <begin position="72"/>
        <end position="193"/>
    </location>
</feature>
<feature type="transmembrane region" description="Helical" evidence="12">
    <location>
        <begin position="39"/>
        <end position="60"/>
    </location>
</feature>
<dbReference type="EMBL" id="LROM01000115">
    <property type="protein sequence ID" value="OEZ96015.1"/>
    <property type="molecule type" value="Genomic_DNA"/>
</dbReference>
<dbReference type="GO" id="GO:0015628">
    <property type="term" value="P:protein secretion by the type II secretion system"/>
    <property type="evidence" value="ECO:0007669"/>
    <property type="project" value="InterPro"/>
</dbReference>
<evidence type="ECO:0000256" key="6">
    <source>
        <dbReference type="ARBA" id="ARBA00022692"/>
    </source>
</evidence>
<sequence>MDTTPAAHTLRTERIRHTKGTPRQSGAKPPRSAATGVTLVELLVGLALAGILLGTAAPAYQQMLQRQRLRAAVTDLVAAIDLTRSQAIARGRIVMLAPLDPGGVDWRGGWIVFVDANGNRRPDLEETTVFQRGPLPAGLRVSVSFSSKAPPSFVAYNGAGRSCSASNSLAARWGTLSLALGDNARNIKINMLGRLRVCDPAVETACTGTSD</sequence>
<proteinExistence type="inferred from homology"/>
<dbReference type="Proteomes" id="UP000175989">
    <property type="component" value="Unassembled WGS sequence"/>
</dbReference>
<evidence type="ECO:0000256" key="12">
    <source>
        <dbReference type="SAM" id="Phobius"/>
    </source>
</evidence>
<evidence type="ECO:0000259" key="13">
    <source>
        <dbReference type="Pfam" id="PF12019"/>
    </source>
</evidence>
<keyword evidence="8 12" id="KW-0472">Membrane</keyword>
<dbReference type="InterPro" id="IPR045584">
    <property type="entry name" value="Pilin-like"/>
</dbReference>
<dbReference type="PROSITE" id="PS00409">
    <property type="entry name" value="PROKAR_NTER_METHYL"/>
    <property type="match status" value="1"/>
</dbReference>
<evidence type="ECO:0000256" key="10">
    <source>
        <dbReference type="ARBA" id="ARBA00030775"/>
    </source>
</evidence>
<dbReference type="AlphaFoldDB" id="A0A1E7WDI9"/>
<gene>
    <name evidence="14" type="ORF">DUPY_41180</name>
</gene>
<dbReference type="PATRIC" id="fig|762836.4.peg.4245"/>
<keyword evidence="6 12" id="KW-0812">Transmembrane</keyword>